<protein>
    <submittedName>
        <fullName evidence="1">Uncharacterized protein</fullName>
    </submittedName>
</protein>
<accession>A0ACC1PL88</accession>
<organism evidence="1 2">
    <name type="scientific">Xylaria curta</name>
    <dbReference type="NCBI Taxonomy" id="42375"/>
    <lineage>
        <taxon>Eukaryota</taxon>
        <taxon>Fungi</taxon>
        <taxon>Dikarya</taxon>
        <taxon>Ascomycota</taxon>
        <taxon>Pezizomycotina</taxon>
        <taxon>Sordariomycetes</taxon>
        <taxon>Xylariomycetidae</taxon>
        <taxon>Xylariales</taxon>
        <taxon>Xylariaceae</taxon>
        <taxon>Xylaria</taxon>
    </lineage>
</organism>
<evidence type="ECO:0000313" key="2">
    <source>
        <dbReference type="Proteomes" id="UP001143856"/>
    </source>
</evidence>
<comment type="caution">
    <text evidence="1">The sequence shown here is derived from an EMBL/GenBank/DDBJ whole genome shotgun (WGS) entry which is preliminary data.</text>
</comment>
<keyword evidence="2" id="KW-1185">Reference proteome</keyword>
<reference evidence="1" key="1">
    <citation type="submission" date="2022-10" db="EMBL/GenBank/DDBJ databases">
        <title>Genome Sequence of Xylaria curta.</title>
        <authorList>
            <person name="Buettner E."/>
        </authorList>
    </citation>
    <scope>NUCLEOTIDE SEQUENCE</scope>
    <source>
        <strain evidence="1">Babe10</strain>
    </source>
</reference>
<name>A0ACC1PL88_9PEZI</name>
<dbReference type="EMBL" id="JAPDGR010000124">
    <property type="protein sequence ID" value="KAJ2995685.1"/>
    <property type="molecule type" value="Genomic_DNA"/>
</dbReference>
<proteinExistence type="predicted"/>
<evidence type="ECO:0000313" key="1">
    <source>
        <dbReference type="EMBL" id="KAJ2995685.1"/>
    </source>
</evidence>
<sequence>MDDDAATIAEPANQPSSRQAAPVLPLPAYPKATYGLNVYTSFPILQEGTLFRVLDLRESPRLEDPLTGSLRVSSFDQDLRPKFHALSYVWGSKAEPPDTIQIQGRASIEITRNCRDALRQLRHLYGNVSIWVDAICIDQNSREEKTHQIPLMRIIYTWAEFVYIWLGPGNQATHRAMNCLITAGGLTLLPLDRDPSRDRPSVWATLRLLFLSFMYMYSLKARKKAKAVRAGYNPNDLVEFLEQDWFKRVWTFQEFILACNPVFFTPSHTLRLEALIRGLTFLNLREFPFSKYGFSAPYAGQGGRYTPYSKRPEFPRFKNPPGVPTIEALEQLLAIWMWIDQRKPWEDRFSVAPTPHEELSMEEGSVEFTLDQNQKPRVAIFGALWLLFPELAGKGTAYLFGEGGKGTLREIDPSAAGINKAASIRESVSNIRELLLAIESLPYPQTSRERRFVLAERPTHGSVGNIVGPGAVSLPARTTNPLDLIMLTNQQNSVNPTDARLKMTKAMYKMFCPGGSHGTVAEVIHALQQDKEIFDFFIEVINDLASNKRRMFVTSDGFRGCGSKDIEVGDRLALVAGVPAPLVLRPAASKQPWFETEYTMSCSAFVPGLMEELQFLDSNLKEIKLV</sequence>
<dbReference type="Proteomes" id="UP001143856">
    <property type="component" value="Unassembled WGS sequence"/>
</dbReference>
<gene>
    <name evidence="1" type="ORF">NUW58_g1206</name>
</gene>